<evidence type="ECO:0000313" key="2">
    <source>
        <dbReference type="EMBL" id="RUP45789.1"/>
    </source>
</evidence>
<accession>A0A433D4M6</accession>
<evidence type="ECO:0000313" key="3">
    <source>
        <dbReference type="Proteomes" id="UP000268093"/>
    </source>
</evidence>
<organism evidence="2 3">
    <name type="scientific">Jimgerdemannia flammicorona</name>
    <dbReference type="NCBI Taxonomy" id="994334"/>
    <lineage>
        <taxon>Eukaryota</taxon>
        <taxon>Fungi</taxon>
        <taxon>Fungi incertae sedis</taxon>
        <taxon>Mucoromycota</taxon>
        <taxon>Mucoromycotina</taxon>
        <taxon>Endogonomycetes</taxon>
        <taxon>Endogonales</taxon>
        <taxon>Endogonaceae</taxon>
        <taxon>Jimgerdemannia</taxon>
    </lineage>
</organism>
<gene>
    <name evidence="2" type="ORF">BC936DRAFT_147730</name>
</gene>
<dbReference type="InterPro" id="IPR010849">
    <property type="entry name" value="Gonadal"/>
</dbReference>
<comment type="similarity">
    <text evidence="1">Belongs to the gonadal family.</text>
</comment>
<dbReference type="PANTHER" id="PTHR13054">
    <property type="entry name" value="DIGEORGE SYNDROME CRITICAL REGION 6 DGCR6 FAMILY MEMBER"/>
    <property type="match status" value="1"/>
</dbReference>
<evidence type="ECO:0000256" key="1">
    <source>
        <dbReference type="ARBA" id="ARBA00005939"/>
    </source>
</evidence>
<sequence length="371" mass="40510">MVIDSKTRFLWRVTTPKYFGWSVVPFSSDLITMTNNQLPFDFLSLLYAQQNNPLVDATSTVSQQPQPASLALGLPAYGASSLFQPQPDASPTPPALQQSFSLSAGIQSQSSSALDLSGIDSEVIRQVREEYQAKMRAQQAQPPPSSQLITSVPTLFTYDASPPLPQTNTNPLASFSELVPIQTVPKPKPVPTAPIKSILKRRPPETVEGPLQPNPAIAAGRSRRPVASAALARASSGVDVAVLARLDEIAMQGRVFDVVRGLKRAQASRENQLFADRQVLVERHEAERDHLLARELIGLVSVSDVETFENKASNELRTMDERVVAEIDREVSKQQISLAKLGIPSFAVTSDPDILKMQMKVLKILVEMIPG</sequence>
<dbReference type="Proteomes" id="UP000268093">
    <property type="component" value="Unassembled WGS sequence"/>
</dbReference>
<proteinExistence type="inferred from homology"/>
<name>A0A433D4M6_9FUNG</name>
<protein>
    <submittedName>
        <fullName evidence="2">DiGeorge syndrome critical region 6 protein-domain-containing protein</fullName>
    </submittedName>
</protein>
<dbReference type="OrthoDB" id="21617at2759"/>
<reference evidence="2 3" key="1">
    <citation type="journal article" date="2018" name="New Phytol.">
        <title>Phylogenomics of Endogonaceae and evolution of mycorrhizas within Mucoromycota.</title>
        <authorList>
            <person name="Chang Y."/>
            <person name="Desiro A."/>
            <person name="Na H."/>
            <person name="Sandor L."/>
            <person name="Lipzen A."/>
            <person name="Clum A."/>
            <person name="Barry K."/>
            <person name="Grigoriev I.V."/>
            <person name="Martin F.M."/>
            <person name="Stajich J.E."/>
            <person name="Smith M.E."/>
            <person name="Bonito G."/>
            <person name="Spatafora J.W."/>
        </authorList>
    </citation>
    <scope>NUCLEOTIDE SEQUENCE [LARGE SCALE GENOMIC DNA]</scope>
    <source>
        <strain evidence="2 3">GMNB39</strain>
    </source>
</reference>
<keyword evidence="3" id="KW-1185">Reference proteome</keyword>
<comment type="caution">
    <text evidence="2">The sequence shown here is derived from an EMBL/GenBank/DDBJ whole genome shotgun (WGS) entry which is preliminary data.</text>
</comment>
<dbReference type="EMBL" id="RBNI01006759">
    <property type="protein sequence ID" value="RUP45789.1"/>
    <property type="molecule type" value="Genomic_DNA"/>
</dbReference>
<dbReference type="Pfam" id="PF07324">
    <property type="entry name" value="DGCR6"/>
    <property type="match status" value="1"/>
</dbReference>
<dbReference type="PANTHER" id="PTHR13054:SF2">
    <property type="entry name" value="PROTEIN DGCR6"/>
    <property type="match status" value="1"/>
</dbReference>
<dbReference type="AlphaFoldDB" id="A0A433D4M6"/>